<dbReference type="PROSITE" id="PS50995">
    <property type="entry name" value="HTH_MARR_2"/>
    <property type="match status" value="1"/>
</dbReference>
<dbReference type="SMART" id="SM00347">
    <property type="entry name" value="HTH_MARR"/>
    <property type="match status" value="1"/>
</dbReference>
<dbReference type="InterPro" id="IPR036388">
    <property type="entry name" value="WH-like_DNA-bd_sf"/>
</dbReference>
<dbReference type="PANTHER" id="PTHR33164">
    <property type="entry name" value="TRANSCRIPTIONAL REGULATOR, MARR FAMILY"/>
    <property type="match status" value="1"/>
</dbReference>
<dbReference type="RefSeq" id="WP_062963120.1">
    <property type="nucleotide sequence ID" value="NZ_JAJFOE010000001.1"/>
</dbReference>
<proteinExistence type="predicted"/>
<gene>
    <name evidence="2" type="primary">sarZ</name>
    <name evidence="2" type="ORF">NCTC13184_02143</name>
</gene>
<evidence type="ECO:0000259" key="1">
    <source>
        <dbReference type="PROSITE" id="PS50995"/>
    </source>
</evidence>
<dbReference type="OrthoDB" id="8635520at2"/>
<name>A0A378WQS7_9NOCA</name>
<dbReference type="PRINTS" id="PR00598">
    <property type="entry name" value="HTHMARR"/>
</dbReference>
<dbReference type="Pfam" id="PF01047">
    <property type="entry name" value="MarR"/>
    <property type="match status" value="1"/>
</dbReference>
<reference evidence="2 3" key="1">
    <citation type="submission" date="2018-06" db="EMBL/GenBank/DDBJ databases">
        <authorList>
            <consortium name="Pathogen Informatics"/>
            <person name="Doyle S."/>
        </authorList>
    </citation>
    <scope>NUCLEOTIDE SEQUENCE [LARGE SCALE GENOMIC DNA]</scope>
    <source>
        <strain evidence="2 3">NCTC13184</strain>
    </source>
</reference>
<feature type="domain" description="HTH marR-type" evidence="1">
    <location>
        <begin position="18"/>
        <end position="146"/>
    </location>
</feature>
<evidence type="ECO:0000313" key="3">
    <source>
        <dbReference type="Proteomes" id="UP000255082"/>
    </source>
</evidence>
<dbReference type="GO" id="GO:0006950">
    <property type="term" value="P:response to stress"/>
    <property type="evidence" value="ECO:0007669"/>
    <property type="project" value="TreeGrafter"/>
</dbReference>
<dbReference type="InterPro" id="IPR000835">
    <property type="entry name" value="HTH_MarR-typ"/>
</dbReference>
<dbReference type="AlphaFoldDB" id="A0A378WQS7"/>
<evidence type="ECO:0000313" key="2">
    <source>
        <dbReference type="EMBL" id="SUA42784.1"/>
    </source>
</evidence>
<dbReference type="EMBL" id="UGRU01000001">
    <property type="protein sequence ID" value="SUA42784.1"/>
    <property type="molecule type" value="Genomic_DNA"/>
</dbReference>
<dbReference type="SUPFAM" id="SSF46785">
    <property type="entry name" value="Winged helix' DNA-binding domain"/>
    <property type="match status" value="1"/>
</dbReference>
<dbReference type="GO" id="GO:0003700">
    <property type="term" value="F:DNA-binding transcription factor activity"/>
    <property type="evidence" value="ECO:0007669"/>
    <property type="project" value="InterPro"/>
</dbReference>
<accession>A0A378WQS7</accession>
<dbReference type="Gene3D" id="1.10.10.10">
    <property type="entry name" value="Winged helix-like DNA-binding domain superfamily/Winged helix DNA-binding domain"/>
    <property type="match status" value="1"/>
</dbReference>
<protein>
    <submittedName>
        <fullName evidence="2">Staphylococcal accessory regulator Z</fullName>
    </submittedName>
</protein>
<dbReference type="InterPro" id="IPR036390">
    <property type="entry name" value="WH_DNA-bd_sf"/>
</dbReference>
<dbReference type="InterPro" id="IPR039422">
    <property type="entry name" value="MarR/SlyA-like"/>
</dbReference>
<dbReference type="Proteomes" id="UP000255082">
    <property type="component" value="Unassembled WGS sequence"/>
</dbReference>
<dbReference type="PANTHER" id="PTHR33164:SF95">
    <property type="entry name" value="TRANSCRIPTIONAL REGULATOR"/>
    <property type="match status" value="1"/>
</dbReference>
<organism evidence="2 3">
    <name type="scientific">Nocardia africana</name>
    <dbReference type="NCBI Taxonomy" id="134964"/>
    <lineage>
        <taxon>Bacteria</taxon>
        <taxon>Bacillati</taxon>
        <taxon>Actinomycetota</taxon>
        <taxon>Actinomycetes</taxon>
        <taxon>Mycobacteriales</taxon>
        <taxon>Nocardiaceae</taxon>
        <taxon>Nocardia</taxon>
    </lineage>
</organism>
<sequence length="155" mass="17174">MRPEGTSDAALRAAIDGVGPLARRLSQAYTRLWHERVDSDLTGPQFTVLSLLHLHGAMDQRTLGELASLDKSTAAPLLDRLQRRELIRITKDDGDRRRKLITVTDAGRKLAADLAPAVIEINTRSLAGLTEAEAQRFLDLLRRVIDTHHGGTKHE</sequence>